<sequence>MLEDIRRYLQITYEDEDTDQVLRGLIERGKQIIDDYAGTPQDYDSEGMPRQLLFDYVRYGRSHALEMFEINFRHDLIALRELAEEKMNENQDTD</sequence>
<protein>
    <recommendedName>
        <fullName evidence="3">Phage gp6-like head-tail connector protein</fullName>
    </recommendedName>
</protein>
<comment type="caution">
    <text evidence="1">The sequence shown here is derived from an EMBL/GenBank/DDBJ whole genome shotgun (WGS) entry which is preliminary data.</text>
</comment>
<dbReference type="EMBL" id="JAJEQR010000022">
    <property type="protein sequence ID" value="MCC2231122.1"/>
    <property type="molecule type" value="Genomic_DNA"/>
</dbReference>
<proteinExistence type="predicted"/>
<keyword evidence="2" id="KW-1185">Reference proteome</keyword>
<evidence type="ECO:0008006" key="3">
    <source>
        <dbReference type="Google" id="ProtNLM"/>
    </source>
</evidence>
<dbReference type="RefSeq" id="WP_308453642.1">
    <property type="nucleotide sequence ID" value="NZ_JAJEQR010000022.1"/>
</dbReference>
<dbReference type="Proteomes" id="UP001198182">
    <property type="component" value="Unassembled WGS sequence"/>
</dbReference>
<organism evidence="1 2">
    <name type="scientific">Hominifimenecus microfluidus</name>
    <dbReference type="NCBI Taxonomy" id="2885348"/>
    <lineage>
        <taxon>Bacteria</taxon>
        <taxon>Bacillati</taxon>
        <taxon>Bacillota</taxon>
        <taxon>Clostridia</taxon>
        <taxon>Lachnospirales</taxon>
        <taxon>Lachnospiraceae</taxon>
        <taxon>Hominifimenecus</taxon>
    </lineage>
</organism>
<evidence type="ECO:0000313" key="1">
    <source>
        <dbReference type="EMBL" id="MCC2231122.1"/>
    </source>
</evidence>
<dbReference type="AlphaFoldDB" id="A0AAE3E9P9"/>
<reference evidence="1" key="1">
    <citation type="submission" date="2021-10" db="EMBL/GenBank/DDBJ databases">
        <title>Anaerobic single-cell dispensing facilitates the cultivation of human gut bacteria.</title>
        <authorList>
            <person name="Afrizal A."/>
        </authorList>
    </citation>
    <scope>NUCLEOTIDE SEQUENCE</scope>
    <source>
        <strain evidence="1">CLA-AA-H215</strain>
    </source>
</reference>
<evidence type="ECO:0000313" key="2">
    <source>
        <dbReference type="Proteomes" id="UP001198182"/>
    </source>
</evidence>
<name>A0AAE3E9P9_9FIRM</name>
<gene>
    <name evidence="1" type="ORF">LKD81_08940</name>
</gene>
<accession>A0AAE3E9P9</accession>